<name>B4K231_DROGR</name>
<reference evidence="2 3" key="1">
    <citation type="journal article" date="2007" name="Nature">
        <title>Evolution of genes and genomes on the Drosophila phylogeny.</title>
        <authorList>
            <consortium name="Drosophila 12 Genomes Consortium"/>
            <person name="Clark A.G."/>
            <person name="Eisen M.B."/>
            <person name="Smith D.R."/>
            <person name="Bergman C.M."/>
            <person name="Oliver B."/>
            <person name="Markow T.A."/>
            <person name="Kaufman T.C."/>
            <person name="Kellis M."/>
            <person name="Gelbart W."/>
            <person name="Iyer V.N."/>
            <person name="Pollard D.A."/>
            <person name="Sackton T.B."/>
            <person name="Larracuente A.M."/>
            <person name="Singh N.D."/>
            <person name="Abad J.P."/>
            <person name="Abt D.N."/>
            <person name="Adryan B."/>
            <person name="Aguade M."/>
            <person name="Akashi H."/>
            <person name="Anderson W.W."/>
            <person name="Aquadro C.F."/>
            <person name="Ardell D.H."/>
            <person name="Arguello R."/>
            <person name="Artieri C.G."/>
            <person name="Barbash D.A."/>
            <person name="Barker D."/>
            <person name="Barsanti P."/>
            <person name="Batterham P."/>
            <person name="Batzoglou S."/>
            <person name="Begun D."/>
            <person name="Bhutkar A."/>
            <person name="Blanco E."/>
            <person name="Bosak S.A."/>
            <person name="Bradley R.K."/>
            <person name="Brand A.D."/>
            <person name="Brent M.R."/>
            <person name="Brooks A.N."/>
            <person name="Brown R.H."/>
            <person name="Butlin R.K."/>
            <person name="Caggese C."/>
            <person name="Calvi B.R."/>
            <person name="Bernardo de Carvalho A."/>
            <person name="Caspi A."/>
            <person name="Castrezana S."/>
            <person name="Celniker S.E."/>
            <person name="Chang J.L."/>
            <person name="Chapple C."/>
            <person name="Chatterji S."/>
            <person name="Chinwalla A."/>
            <person name="Civetta A."/>
            <person name="Clifton S.W."/>
            <person name="Comeron J.M."/>
            <person name="Costello J.C."/>
            <person name="Coyne J.A."/>
            <person name="Daub J."/>
            <person name="David R.G."/>
            <person name="Delcher A.L."/>
            <person name="Delehaunty K."/>
            <person name="Do C.B."/>
            <person name="Ebling H."/>
            <person name="Edwards K."/>
            <person name="Eickbush T."/>
            <person name="Evans J.D."/>
            <person name="Filipski A."/>
            <person name="Findeiss S."/>
            <person name="Freyhult E."/>
            <person name="Fulton L."/>
            <person name="Fulton R."/>
            <person name="Garcia A.C."/>
            <person name="Gardiner A."/>
            <person name="Garfield D.A."/>
            <person name="Garvin B.E."/>
            <person name="Gibson G."/>
            <person name="Gilbert D."/>
            <person name="Gnerre S."/>
            <person name="Godfrey J."/>
            <person name="Good R."/>
            <person name="Gotea V."/>
            <person name="Gravely B."/>
            <person name="Greenberg A.J."/>
            <person name="Griffiths-Jones S."/>
            <person name="Gross S."/>
            <person name="Guigo R."/>
            <person name="Gustafson E.A."/>
            <person name="Haerty W."/>
            <person name="Hahn M.W."/>
            <person name="Halligan D.L."/>
            <person name="Halpern A.L."/>
            <person name="Halter G.M."/>
            <person name="Han M.V."/>
            <person name="Heger A."/>
            <person name="Hillier L."/>
            <person name="Hinrichs A.S."/>
            <person name="Holmes I."/>
            <person name="Hoskins R.A."/>
            <person name="Hubisz M.J."/>
            <person name="Hultmark D."/>
            <person name="Huntley M.A."/>
            <person name="Jaffe D.B."/>
            <person name="Jagadeeshan S."/>
            <person name="Jeck W.R."/>
            <person name="Johnson J."/>
            <person name="Jones C.D."/>
            <person name="Jordan W.C."/>
            <person name="Karpen G.H."/>
            <person name="Kataoka E."/>
            <person name="Keightley P.D."/>
            <person name="Kheradpour P."/>
            <person name="Kirkness E.F."/>
            <person name="Koerich L.B."/>
            <person name="Kristiansen K."/>
            <person name="Kudrna D."/>
            <person name="Kulathinal R.J."/>
            <person name="Kumar S."/>
            <person name="Kwok R."/>
            <person name="Lander E."/>
            <person name="Langley C.H."/>
            <person name="Lapoint R."/>
            <person name="Lazzaro B.P."/>
            <person name="Lee S.J."/>
            <person name="Levesque L."/>
            <person name="Li R."/>
            <person name="Lin C.F."/>
            <person name="Lin M.F."/>
            <person name="Lindblad-Toh K."/>
            <person name="Llopart A."/>
            <person name="Long M."/>
            <person name="Low L."/>
            <person name="Lozovsky E."/>
            <person name="Lu J."/>
            <person name="Luo M."/>
            <person name="Machado C.A."/>
            <person name="Makalowski W."/>
            <person name="Marzo M."/>
            <person name="Matsuda M."/>
            <person name="Matzkin L."/>
            <person name="McAllister B."/>
            <person name="McBride C.S."/>
            <person name="McKernan B."/>
            <person name="McKernan K."/>
            <person name="Mendez-Lago M."/>
            <person name="Minx P."/>
            <person name="Mollenhauer M.U."/>
            <person name="Montooth K."/>
            <person name="Mount S.M."/>
            <person name="Mu X."/>
            <person name="Myers E."/>
            <person name="Negre B."/>
            <person name="Newfeld S."/>
            <person name="Nielsen R."/>
            <person name="Noor M.A."/>
            <person name="O'Grady P."/>
            <person name="Pachter L."/>
            <person name="Papaceit M."/>
            <person name="Parisi M.J."/>
            <person name="Parisi M."/>
            <person name="Parts L."/>
            <person name="Pedersen J.S."/>
            <person name="Pesole G."/>
            <person name="Phillippy A.M."/>
            <person name="Ponting C.P."/>
            <person name="Pop M."/>
            <person name="Porcelli D."/>
            <person name="Powell J.R."/>
            <person name="Prohaska S."/>
            <person name="Pruitt K."/>
            <person name="Puig M."/>
            <person name="Quesneville H."/>
            <person name="Ram K.R."/>
            <person name="Rand D."/>
            <person name="Rasmussen M.D."/>
            <person name="Reed L.K."/>
            <person name="Reenan R."/>
            <person name="Reily A."/>
            <person name="Remington K.A."/>
            <person name="Rieger T.T."/>
            <person name="Ritchie M.G."/>
            <person name="Robin C."/>
            <person name="Rogers Y.H."/>
            <person name="Rohde C."/>
            <person name="Rozas J."/>
            <person name="Rubenfield M.J."/>
            <person name="Ruiz A."/>
            <person name="Russo S."/>
            <person name="Salzberg S.L."/>
            <person name="Sanchez-Gracia A."/>
            <person name="Saranga D.J."/>
            <person name="Sato H."/>
            <person name="Schaeffer S.W."/>
            <person name="Schatz M.C."/>
            <person name="Schlenke T."/>
            <person name="Schwartz R."/>
            <person name="Segarra C."/>
            <person name="Singh R.S."/>
            <person name="Sirot L."/>
            <person name="Sirota M."/>
            <person name="Sisneros N.B."/>
            <person name="Smith C.D."/>
            <person name="Smith T.F."/>
            <person name="Spieth J."/>
            <person name="Stage D.E."/>
            <person name="Stark A."/>
            <person name="Stephan W."/>
            <person name="Strausberg R.L."/>
            <person name="Strempel S."/>
            <person name="Sturgill D."/>
            <person name="Sutton G."/>
            <person name="Sutton G.G."/>
            <person name="Tao W."/>
            <person name="Teichmann S."/>
            <person name="Tobari Y.N."/>
            <person name="Tomimura Y."/>
            <person name="Tsolas J.M."/>
            <person name="Valente V.L."/>
            <person name="Venter E."/>
            <person name="Venter J.C."/>
            <person name="Vicario S."/>
            <person name="Vieira F.G."/>
            <person name="Vilella A.J."/>
            <person name="Villasante A."/>
            <person name="Walenz B."/>
            <person name="Wang J."/>
            <person name="Wasserman M."/>
            <person name="Watts T."/>
            <person name="Wilson D."/>
            <person name="Wilson R.K."/>
            <person name="Wing R.A."/>
            <person name="Wolfner M.F."/>
            <person name="Wong A."/>
            <person name="Wong G.K."/>
            <person name="Wu C.I."/>
            <person name="Wu G."/>
            <person name="Yamamoto D."/>
            <person name="Yang H.P."/>
            <person name="Yang S.P."/>
            <person name="Yorke J.A."/>
            <person name="Yoshida K."/>
            <person name="Zdobnov E."/>
            <person name="Zhang P."/>
            <person name="Zhang Y."/>
            <person name="Zimin A.V."/>
            <person name="Baldwin J."/>
            <person name="Abdouelleil A."/>
            <person name="Abdulkadir J."/>
            <person name="Abebe A."/>
            <person name="Abera B."/>
            <person name="Abreu J."/>
            <person name="Acer S.C."/>
            <person name="Aftuck L."/>
            <person name="Alexander A."/>
            <person name="An P."/>
            <person name="Anderson E."/>
            <person name="Anderson S."/>
            <person name="Arachi H."/>
            <person name="Azer M."/>
            <person name="Bachantsang P."/>
            <person name="Barry A."/>
            <person name="Bayul T."/>
            <person name="Berlin A."/>
            <person name="Bessette D."/>
            <person name="Bloom T."/>
            <person name="Blye J."/>
            <person name="Boguslavskiy L."/>
            <person name="Bonnet C."/>
            <person name="Boukhgalter B."/>
            <person name="Bourzgui I."/>
            <person name="Brown A."/>
            <person name="Cahill P."/>
            <person name="Channer S."/>
            <person name="Cheshatsang Y."/>
            <person name="Chuda L."/>
            <person name="Citroen M."/>
            <person name="Collymore A."/>
            <person name="Cooke P."/>
            <person name="Costello M."/>
            <person name="D'Aco K."/>
            <person name="Daza R."/>
            <person name="De Haan G."/>
            <person name="DeGray S."/>
            <person name="DeMaso C."/>
            <person name="Dhargay N."/>
            <person name="Dooley K."/>
            <person name="Dooley E."/>
            <person name="Doricent M."/>
            <person name="Dorje P."/>
            <person name="Dorjee K."/>
            <person name="Dupes A."/>
            <person name="Elong R."/>
            <person name="Falk J."/>
            <person name="Farina A."/>
            <person name="Faro S."/>
            <person name="Ferguson D."/>
            <person name="Fisher S."/>
            <person name="Foley C.D."/>
            <person name="Franke A."/>
            <person name="Friedrich D."/>
            <person name="Gadbois L."/>
            <person name="Gearin G."/>
            <person name="Gearin C.R."/>
            <person name="Giannoukos G."/>
            <person name="Goode T."/>
            <person name="Graham J."/>
            <person name="Grandbois E."/>
            <person name="Grewal S."/>
            <person name="Gyaltsen K."/>
            <person name="Hafez N."/>
            <person name="Hagos B."/>
            <person name="Hall J."/>
            <person name="Henson C."/>
            <person name="Hollinger A."/>
            <person name="Honan T."/>
            <person name="Huard M.D."/>
            <person name="Hughes L."/>
            <person name="Hurhula B."/>
            <person name="Husby M.E."/>
            <person name="Kamat A."/>
            <person name="Kanga B."/>
            <person name="Kashin S."/>
            <person name="Khazanovich D."/>
            <person name="Kisner P."/>
            <person name="Lance K."/>
            <person name="Lara M."/>
            <person name="Lee W."/>
            <person name="Lennon N."/>
            <person name="Letendre F."/>
            <person name="LeVine R."/>
            <person name="Lipovsky A."/>
            <person name="Liu X."/>
            <person name="Liu J."/>
            <person name="Liu S."/>
            <person name="Lokyitsang T."/>
            <person name="Lokyitsang Y."/>
            <person name="Lubonja R."/>
            <person name="Lui A."/>
            <person name="MacDonald P."/>
            <person name="Magnisalis V."/>
            <person name="Maru K."/>
            <person name="Matthews C."/>
            <person name="McCusker W."/>
            <person name="McDonough S."/>
            <person name="Mehta T."/>
            <person name="Meldrim J."/>
            <person name="Meneus L."/>
            <person name="Mihai O."/>
            <person name="Mihalev A."/>
            <person name="Mihova T."/>
            <person name="Mittelman R."/>
            <person name="Mlenga V."/>
            <person name="Montmayeur A."/>
            <person name="Mulrain L."/>
            <person name="Navidi A."/>
            <person name="Naylor J."/>
            <person name="Negash T."/>
            <person name="Nguyen T."/>
            <person name="Nguyen N."/>
            <person name="Nicol R."/>
            <person name="Norbu C."/>
            <person name="Norbu N."/>
            <person name="Novod N."/>
            <person name="O'Neill B."/>
            <person name="Osman S."/>
            <person name="Markiewicz E."/>
            <person name="Oyono O.L."/>
            <person name="Patti C."/>
            <person name="Phunkhang P."/>
            <person name="Pierre F."/>
            <person name="Priest M."/>
            <person name="Raghuraman S."/>
            <person name="Rege F."/>
            <person name="Reyes R."/>
            <person name="Rise C."/>
            <person name="Rogov P."/>
            <person name="Ross K."/>
            <person name="Ryan E."/>
            <person name="Settipalli S."/>
            <person name="Shea T."/>
            <person name="Sherpa N."/>
            <person name="Shi L."/>
            <person name="Shih D."/>
            <person name="Sparrow T."/>
            <person name="Spaulding J."/>
            <person name="Stalker J."/>
            <person name="Stange-Thomann N."/>
            <person name="Stavropoulos S."/>
            <person name="Stone C."/>
            <person name="Strader C."/>
            <person name="Tesfaye S."/>
            <person name="Thomson T."/>
            <person name="Thoulutsang Y."/>
            <person name="Thoulutsang D."/>
            <person name="Topham K."/>
            <person name="Topping I."/>
            <person name="Tsamla T."/>
            <person name="Vassiliev H."/>
            <person name="Vo A."/>
            <person name="Wangchuk T."/>
            <person name="Wangdi T."/>
            <person name="Weiand M."/>
            <person name="Wilkinson J."/>
            <person name="Wilson A."/>
            <person name="Yadav S."/>
            <person name="Young G."/>
            <person name="Yu Q."/>
            <person name="Zembek L."/>
            <person name="Zhong D."/>
            <person name="Zimmer A."/>
            <person name="Zwirko Z."/>
            <person name="Jaffe D.B."/>
            <person name="Alvarez P."/>
            <person name="Brockman W."/>
            <person name="Butler J."/>
            <person name="Chin C."/>
            <person name="Gnerre S."/>
            <person name="Grabherr M."/>
            <person name="Kleber M."/>
            <person name="Mauceli E."/>
            <person name="MacCallum I."/>
        </authorList>
    </citation>
    <scope>NUCLEOTIDE SEQUENCE [LARGE SCALE GENOMIC DNA]</scope>
    <source>
        <strain evidence="3">Tucson 15287-2541.00</strain>
    </source>
</reference>
<evidence type="ECO:0000256" key="1">
    <source>
        <dbReference type="SAM" id="MobiDB-lite"/>
    </source>
</evidence>
<dbReference type="HOGENOM" id="CLU_2388509_0_0_1"/>
<accession>B4K231</accession>
<sequence length="94" mass="9054">MTITSGSASGRVNGVNGMVSSSSGLTTGSGVHRFLSASSSSSDDTTTDASSPSAPGSSAQVPCEASEMPSLGSASSADVHESVRGRGLANCTAV</sequence>
<feature type="compositionally biased region" description="Low complexity" evidence="1">
    <location>
        <begin position="9"/>
        <end position="59"/>
    </location>
</feature>
<dbReference type="EMBL" id="CH918368">
    <property type="protein sequence ID" value="EDW04916.1"/>
    <property type="molecule type" value="Genomic_DNA"/>
</dbReference>
<keyword evidence="3" id="KW-1185">Reference proteome</keyword>
<protein>
    <submittedName>
        <fullName evidence="2">GH23776</fullName>
    </submittedName>
</protein>
<dbReference type="Proteomes" id="UP000001070">
    <property type="component" value="Unassembled WGS sequence"/>
</dbReference>
<evidence type="ECO:0000313" key="2">
    <source>
        <dbReference type="EMBL" id="EDW04916.1"/>
    </source>
</evidence>
<proteinExistence type="predicted"/>
<gene>
    <name evidence="2" type="primary">Dgri\GH23776</name>
    <name evidence="2" type="ORF">Dgri_GH23776</name>
</gene>
<evidence type="ECO:0000313" key="3">
    <source>
        <dbReference type="Proteomes" id="UP000001070"/>
    </source>
</evidence>
<dbReference type="AlphaFoldDB" id="B4K231"/>
<feature type="region of interest" description="Disordered" evidence="1">
    <location>
        <begin position="1"/>
        <end position="94"/>
    </location>
</feature>
<dbReference type="InParanoid" id="B4K231"/>
<organism evidence="3">
    <name type="scientific">Drosophila grimshawi</name>
    <name type="common">Hawaiian fruit fly</name>
    <name type="synonym">Idiomyia grimshawi</name>
    <dbReference type="NCBI Taxonomy" id="7222"/>
    <lineage>
        <taxon>Eukaryota</taxon>
        <taxon>Metazoa</taxon>
        <taxon>Ecdysozoa</taxon>
        <taxon>Arthropoda</taxon>
        <taxon>Hexapoda</taxon>
        <taxon>Insecta</taxon>
        <taxon>Pterygota</taxon>
        <taxon>Neoptera</taxon>
        <taxon>Endopterygota</taxon>
        <taxon>Diptera</taxon>
        <taxon>Brachycera</taxon>
        <taxon>Muscomorpha</taxon>
        <taxon>Ephydroidea</taxon>
        <taxon>Drosophilidae</taxon>
        <taxon>Drosophila</taxon>
        <taxon>Hawaiian Drosophila</taxon>
    </lineage>
</organism>